<organism evidence="2 3">
    <name type="scientific">Luteolibacter yonseiensis</name>
    <dbReference type="NCBI Taxonomy" id="1144680"/>
    <lineage>
        <taxon>Bacteria</taxon>
        <taxon>Pseudomonadati</taxon>
        <taxon>Verrucomicrobiota</taxon>
        <taxon>Verrucomicrobiia</taxon>
        <taxon>Verrucomicrobiales</taxon>
        <taxon>Verrucomicrobiaceae</taxon>
        <taxon>Luteolibacter</taxon>
    </lineage>
</organism>
<sequence>MAKETQRWTLENLVDFEQAVASSTPTTGETRHEVLKAIGGSEGGAARRLGLRVWLEAAGTKSAGRKFSSALSLVGGGLGLFMLVTGITAVAGLLDRDRGGINVTLFLAILIGGQWLVLLLATLAWLLRRKAGDGFSAMQALVGKAVRRFSGNRDDTWWHPLIDSGGAPRAALLWRFARMVQGAGICFNLGIILGLAGLVLVRHVDFYWESTTESAMRSILENAVRFLSSPWAAWSPDAVPGREVIESSRWRPGRHVSLRVDESWWFFLHLVVLVWGLLPRAVLWCVAHRAGNKALGSLDFQGRHHRALWREITGSGRVETDEKPLDGVLVLDVGGTGLPESELRPFLLQRLRVHPAAWLPVAVLDSGKEDEAAGALAKAPAGVVLLAEGWSLAPPRMNALHAKIRSCTRAGTSIKFLVANAGPGNQPAAVTAQERQEWERYVDSLRDAAAEVYFYESRELAPIPSA</sequence>
<keyword evidence="1" id="KW-0472">Membrane</keyword>
<dbReference type="EMBL" id="JAENIK010000004">
    <property type="protein sequence ID" value="MBK1814756.1"/>
    <property type="molecule type" value="Genomic_DNA"/>
</dbReference>
<evidence type="ECO:0000256" key="1">
    <source>
        <dbReference type="SAM" id="Phobius"/>
    </source>
</evidence>
<accession>A0A934R1U0</accession>
<dbReference type="Pfam" id="PF11067">
    <property type="entry name" value="DUF2868"/>
    <property type="match status" value="1"/>
</dbReference>
<dbReference type="RefSeq" id="WP_200349708.1">
    <property type="nucleotide sequence ID" value="NZ_BAABHZ010000010.1"/>
</dbReference>
<name>A0A934R1U0_9BACT</name>
<gene>
    <name evidence="2" type="ORF">JIN84_03970</name>
</gene>
<evidence type="ECO:0000313" key="2">
    <source>
        <dbReference type="EMBL" id="MBK1814756.1"/>
    </source>
</evidence>
<dbReference type="InterPro" id="IPR021296">
    <property type="entry name" value="DUF2868"/>
</dbReference>
<proteinExistence type="predicted"/>
<dbReference type="AlphaFoldDB" id="A0A934R1U0"/>
<feature type="transmembrane region" description="Helical" evidence="1">
    <location>
        <begin position="179"/>
        <end position="201"/>
    </location>
</feature>
<evidence type="ECO:0000313" key="3">
    <source>
        <dbReference type="Proteomes" id="UP000600139"/>
    </source>
</evidence>
<dbReference type="Proteomes" id="UP000600139">
    <property type="component" value="Unassembled WGS sequence"/>
</dbReference>
<feature type="transmembrane region" description="Helical" evidence="1">
    <location>
        <begin position="70"/>
        <end position="93"/>
    </location>
</feature>
<keyword evidence="3" id="KW-1185">Reference proteome</keyword>
<feature type="transmembrane region" description="Helical" evidence="1">
    <location>
        <begin position="105"/>
        <end position="127"/>
    </location>
</feature>
<comment type="caution">
    <text evidence="2">The sequence shown here is derived from an EMBL/GenBank/DDBJ whole genome shotgun (WGS) entry which is preliminary data.</text>
</comment>
<keyword evidence="1" id="KW-0812">Transmembrane</keyword>
<keyword evidence="1" id="KW-1133">Transmembrane helix</keyword>
<feature type="transmembrane region" description="Helical" evidence="1">
    <location>
        <begin position="264"/>
        <end position="287"/>
    </location>
</feature>
<reference evidence="2" key="1">
    <citation type="submission" date="2021-01" db="EMBL/GenBank/DDBJ databases">
        <title>Modified the classification status of verrucomicrobia.</title>
        <authorList>
            <person name="Feng X."/>
        </authorList>
    </citation>
    <scope>NUCLEOTIDE SEQUENCE</scope>
    <source>
        <strain evidence="2">JCM 18052</strain>
    </source>
</reference>
<protein>
    <submittedName>
        <fullName evidence="2">DUF2868 domain-containing protein</fullName>
    </submittedName>
</protein>